<protein>
    <submittedName>
        <fullName evidence="1">Uncharacterized protein</fullName>
    </submittedName>
</protein>
<gene>
    <name evidence="1" type="ORF">RhiirA4_471431</name>
</gene>
<keyword evidence="2" id="KW-1185">Reference proteome</keyword>
<reference evidence="1 2" key="1">
    <citation type="submission" date="2015-10" db="EMBL/GenBank/DDBJ databases">
        <title>Genome analyses suggest a sexual origin of heterokaryosis in a supposedly ancient asexual fungus.</title>
        <authorList>
            <person name="Ropars J."/>
            <person name="Sedzielewska K."/>
            <person name="Noel J."/>
            <person name="Charron P."/>
            <person name="Farinelli L."/>
            <person name="Marton T."/>
            <person name="Kruger M."/>
            <person name="Pelin A."/>
            <person name="Brachmann A."/>
            <person name="Corradi N."/>
        </authorList>
    </citation>
    <scope>NUCLEOTIDE SEQUENCE [LARGE SCALE GENOMIC DNA]</scope>
    <source>
        <strain evidence="1 2">A4</strain>
    </source>
</reference>
<evidence type="ECO:0000313" key="2">
    <source>
        <dbReference type="Proteomes" id="UP000234323"/>
    </source>
</evidence>
<comment type="caution">
    <text evidence="1">The sequence shown here is derived from an EMBL/GenBank/DDBJ whole genome shotgun (WGS) entry which is preliminary data.</text>
</comment>
<proteinExistence type="predicted"/>
<sequence>MAKVVKLKRYLAYDYNKIDFETKINVLMMLTSNNENLEDDNDHYENFPIPLVKEDQINKVLAKMFVYCNLPFSLIEYPFFIEFIKILCTTYNLLNYWVLIETLIIQKISRIALKVIRIINEENNLTIAFDG</sequence>
<dbReference type="Proteomes" id="UP000234323">
    <property type="component" value="Unassembled WGS sequence"/>
</dbReference>
<dbReference type="VEuPathDB" id="FungiDB:RhiirA1_486085"/>
<dbReference type="AlphaFoldDB" id="A0A2I1H3A2"/>
<organism evidence="1 2">
    <name type="scientific">Rhizophagus irregularis</name>
    <dbReference type="NCBI Taxonomy" id="588596"/>
    <lineage>
        <taxon>Eukaryota</taxon>
        <taxon>Fungi</taxon>
        <taxon>Fungi incertae sedis</taxon>
        <taxon>Mucoromycota</taxon>
        <taxon>Glomeromycotina</taxon>
        <taxon>Glomeromycetes</taxon>
        <taxon>Glomerales</taxon>
        <taxon>Glomeraceae</taxon>
        <taxon>Rhizophagus</taxon>
    </lineage>
</organism>
<dbReference type="VEuPathDB" id="FungiDB:FUN_003001"/>
<accession>A0A2I1H3A2</accession>
<dbReference type="EMBL" id="LLXI01001362">
    <property type="protein sequence ID" value="PKY53304.1"/>
    <property type="molecule type" value="Genomic_DNA"/>
</dbReference>
<evidence type="ECO:0000313" key="1">
    <source>
        <dbReference type="EMBL" id="PKY53304.1"/>
    </source>
</evidence>
<name>A0A2I1H3A2_9GLOM</name>